<comment type="caution">
    <text evidence="3">The sequence shown here is derived from an EMBL/GenBank/DDBJ whole genome shotgun (WGS) entry which is preliminary data.</text>
</comment>
<protein>
    <recommendedName>
        <fullName evidence="5">Protein quiver</fullName>
    </recommendedName>
</protein>
<dbReference type="GO" id="GO:0030431">
    <property type="term" value="P:sleep"/>
    <property type="evidence" value="ECO:0007669"/>
    <property type="project" value="InterPro"/>
</dbReference>
<keyword evidence="4" id="KW-1185">Reference proteome</keyword>
<dbReference type="InterPro" id="IPR031424">
    <property type="entry name" value="QVR-like"/>
</dbReference>
<reference evidence="3" key="2">
    <citation type="submission" date="2021-09" db="EMBL/GenBank/DDBJ databases">
        <authorList>
            <person name="Jia N."/>
            <person name="Wang J."/>
            <person name="Shi W."/>
            <person name="Du L."/>
            <person name="Sun Y."/>
            <person name="Zhan W."/>
            <person name="Jiang J."/>
            <person name="Wang Q."/>
            <person name="Zhang B."/>
            <person name="Ji P."/>
            <person name="Sakyi L.B."/>
            <person name="Cui X."/>
            <person name="Yuan T."/>
            <person name="Jiang B."/>
            <person name="Yang W."/>
            <person name="Lam T.T.-Y."/>
            <person name="Chang Q."/>
            <person name="Ding S."/>
            <person name="Wang X."/>
            <person name="Zhu J."/>
            <person name="Ruan X."/>
            <person name="Zhao L."/>
            <person name="Wei J."/>
            <person name="Que T."/>
            <person name="Du C."/>
            <person name="Cheng J."/>
            <person name="Dai P."/>
            <person name="Han X."/>
            <person name="Huang E."/>
            <person name="Gao Y."/>
            <person name="Liu J."/>
            <person name="Shao H."/>
            <person name="Ye R."/>
            <person name="Li L."/>
            <person name="Wei W."/>
            <person name="Wang X."/>
            <person name="Wang C."/>
            <person name="Huo Q."/>
            <person name="Li W."/>
            <person name="Guo W."/>
            <person name="Chen H."/>
            <person name="Chen S."/>
            <person name="Zhou L."/>
            <person name="Zhou L."/>
            <person name="Ni X."/>
            <person name="Tian J."/>
            <person name="Zhou Y."/>
            <person name="Sheng Y."/>
            <person name="Liu T."/>
            <person name="Pan Y."/>
            <person name="Xia L."/>
            <person name="Li J."/>
            <person name="Zhao F."/>
            <person name="Cao W."/>
        </authorList>
    </citation>
    <scope>NUCLEOTIDE SEQUENCE</scope>
    <source>
        <strain evidence="3">Rmic-2018</strain>
        <tissue evidence="3">Larvae</tissue>
    </source>
</reference>
<evidence type="ECO:0008006" key="5">
    <source>
        <dbReference type="Google" id="ProtNLM"/>
    </source>
</evidence>
<gene>
    <name evidence="3" type="ORF">HPB51_003188</name>
</gene>
<dbReference type="SUPFAM" id="SSF57302">
    <property type="entry name" value="Snake toxin-like"/>
    <property type="match status" value="1"/>
</dbReference>
<dbReference type="InterPro" id="IPR045860">
    <property type="entry name" value="Snake_toxin-like_sf"/>
</dbReference>
<keyword evidence="1" id="KW-0732">Signal</keyword>
<dbReference type="CDD" id="cd00117">
    <property type="entry name" value="TFP"/>
    <property type="match status" value="1"/>
</dbReference>
<proteinExistence type="predicted"/>
<sequence length="169" mass="18893">MSKVVAMRPSIKAIRAVSVSQVEASKLSSLHFSGDAPALGSLDLGKNTDAAQAFTCSVCNSVYNEDCMSSPEKYITECVPPPMYNDSDYQPFCRKTWLEMYKPEMPNRVSRSCAYLKDTHEEPCRSYYPPGMYLRVCQCFTEACNMAPRLVTGDIWSWAAVAFAVVLLR</sequence>
<dbReference type="GO" id="GO:0032222">
    <property type="term" value="P:regulation of synaptic transmission, cholinergic"/>
    <property type="evidence" value="ECO:0007669"/>
    <property type="project" value="InterPro"/>
</dbReference>
<dbReference type="EMBL" id="JABSTU010000003">
    <property type="protein sequence ID" value="KAH8034901.1"/>
    <property type="molecule type" value="Genomic_DNA"/>
</dbReference>
<name>A0A9J6ELA9_RHIMP</name>
<evidence type="ECO:0000256" key="2">
    <source>
        <dbReference type="ARBA" id="ARBA00023180"/>
    </source>
</evidence>
<accession>A0A9J6ELA9</accession>
<evidence type="ECO:0000313" key="4">
    <source>
        <dbReference type="Proteomes" id="UP000821866"/>
    </source>
</evidence>
<evidence type="ECO:0000313" key="3">
    <source>
        <dbReference type="EMBL" id="KAH8034901.1"/>
    </source>
</evidence>
<organism evidence="3 4">
    <name type="scientific">Rhipicephalus microplus</name>
    <name type="common">Cattle tick</name>
    <name type="synonym">Boophilus microplus</name>
    <dbReference type="NCBI Taxonomy" id="6941"/>
    <lineage>
        <taxon>Eukaryota</taxon>
        <taxon>Metazoa</taxon>
        <taxon>Ecdysozoa</taxon>
        <taxon>Arthropoda</taxon>
        <taxon>Chelicerata</taxon>
        <taxon>Arachnida</taxon>
        <taxon>Acari</taxon>
        <taxon>Parasitiformes</taxon>
        <taxon>Ixodida</taxon>
        <taxon>Ixodoidea</taxon>
        <taxon>Ixodidae</taxon>
        <taxon>Rhipicephalinae</taxon>
        <taxon>Rhipicephalus</taxon>
        <taxon>Boophilus</taxon>
    </lineage>
</organism>
<keyword evidence="2" id="KW-0325">Glycoprotein</keyword>
<dbReference type="Proteomes" id="UP000821866">
    <property type="component" value="Chromosome 11"/>
</dbReference>
<dbReference type="AlphaFoldDB" id="A0A9J6ELA9"/>
<dbReference type="Pfam" id="PF17064">
    <property type="entry name" value="QVR"/>
    <property type="match status" value="1"/>
</dbReference>
<reference evidence="3" key="1">
    <citation type="journal article" date="2020" name="Cell">
        <title>Large-Scale Comparative Analyses of Tick Genomes Elucidate Their Genetic Diversity and Vector Capacities.</title>
        <authorList>
            <consortium name="Tick Genome and Microbiome Consortium (TIGMIC)"/>
            <person name="Jia N."/>
            <person name="Wang J."/>
            <person name="Shi W."/>
            <person name="Du L."/>
            <person name="Sun Y."/>
            <person name="Zhan W."/>
            <person name="Jiang J.F."/>
            <person name="Wang Q."/>
            <person name="Zhang B."/>
            <person name="Ji P."/>
            <person name="Bell-Sakyi L."/>
            <person name="Cui X.M."/>
            <person name="Yuan T.T."/>
            <person name="Jiang B.G."/>
            <person name="Yang W.F."/>
            <person name="Lam T.T."/>
            <person name="Chang Q.C."/>
            <person name="Ding S.J."/>
            <person name="Wang X.J."/>
            <person name="Zhu J.G."/>
            <person name="Ruan X.D."/>
            <person name="Zhao L."/>
            <person name="Wei J.T."/>
            <person name="Ye R.Z."/>
            <person name="Que T.C."/>
            <person name="Du C.H."/>
            <person name="Zhou Y.H."/>
            <person name="Cheng J.X."/>
            <person name="Dai P.F."/>
            <person name="Guo W.B."/>
            <person name="Han X.H."/>
            <person name="Huang E.J."/>
            <person name="Li L.F."/>
            <person name="Wei W."/>
            <person name="Gao Y.C."/>
            <person name="Liu J.Z."/>
            <person name="Shao H.Z."/>
            <person name="Wang X."/>
            <person name="Wang C.C."/>
            <person name="Yang T.C."/>
            <person name="Huo Q.B."/>
            <person name="Li W."/>
            <person name="Chen H.Y."/>
            <person name="Chen S.E."/>
            <person name="Zhou L.G."/>
            <person name="Ni X.B."/>
            <person name="Tian J.H."/>
            <person name="Sheng Y."/>
            <person name="Liu T."/>
            <person name="Pan Y.S."/>
            <person name="Xia L.Y."/>
            <person name="Li J."/>
            <person name="Zhao F."/>
            <person name="Cao W.C."/>
        </authorList>
    </citation>
    <scope>NUCLEOTIDE SEQUENCE</scope>
    <source>
        <strain evidence="3">Rmic-2018</strain>
    </source>
</reference>
<evidence type="ECO:0000256" key="1">
    <source>
        <dbReference type="ARBA" id="ARBA00022729"/>
    </source>
</evidence>